<reference evidence="2" key="1">
    <citation type="journal article" date="2014" name="Science">
        <title>Comparative genomics reveals insights into avian genome evolution and adaptation.</title>
        <authorList>
            <consortium name="Avian Genome Consortium"/>
            <person name="Zhang G."/>
            <person name="Li C."/>
            <person name="Li Q."/>
            <person name="Li B."/>
            <person name="Larkin D.M."/>
            <person name="Lee C."/>
            <person name="Storz J.F."/>
            <person name="Antunes A."/>
            <person name="Greenwold M.J."/>
            <person name="Meredith R.W."/>
            <person name="Odeen A."/>
            <person name="Cui J."/>
            <person name="Zhou Q."/>
            <person name="Xu L."/>
            <person name="Pan H."/>
            <person name="Wang Z."/>
            <person name="Jin L."/>
            <person name="Zhang P."/>
            <person name="Hu H."/>
            <person name="Yang W."/>
            <person name="Hu J."/>
            <person name="Xiao J."/>
            <person name="Yang Z."/>
            <person name="Liu Y."/>
            <person name="Xie Q."/>
            <person name="Yu H."/>
            <person name="Lian J."/>
            <person name="Wen P."/>
            <person name="Zhang F."/>
            <person name="Li H."/>
            <person name="Zeng Y."/>
            <person name="Xiong Z."/>
            <person name="Liu S."/>
            <person name="Zhou L."/>
            <person name="Huang Z."/>
            <person name="An N."/>
            <person name="Wang J."/>
            <person name="Zheng Q."/>
            <person name="Xiong Y."/>
            <person name="Wang G."/>
            <person name="Wang B."/>
            <person name="Wang J."/>
            <person name="Fan Y."/>
            <person name="da Fonseca R.R."/>
            <person name="Alfaro-Nunez A."/>
            <person name="Schubert M."/>
            <person name="Orlando L."/>
            <person name="Mourier T."/>
            <person name="Howard J.T."/>
            <person name="Ganapathy G."/>
            <person name="Pfenning A."/>
            <person name="Whitney O."/>
            <person name="Rivas M.V."/>
            <person name="Hara E."/>
            <person name="Smith J."/>
            <person name="Farre M."/>
            <person name="Narayan J."/>
            <person name="Slavov G."/>
            <person name="Romanov M.N."/>
            <person name="Borges R."/>
            <person name="Machado J.P."/>
            <person name="Khan I."/>
            <person name="Springer M.S."/>
            <person name="Gatesy J."/>
            <person name="Hoffmann F.G."/>
            <person name="Opazo J.C."/>
            <person name="Hastad O."/>
            <person name="Sawyer R.H."/>
            <person name="Kim H."/>
            <person name="Kim K.W."/>
            <person name="Kim H.J."/>
            <person name="Cho S."/>
            <person name="Li N."/>
            <person name="Huang Y."/>
            <person name="Bruford M.W."/>
            <person name="Zhan X."/>
            <person name="Dixon A."/>
            <person name="Bertelsen M.F."/>
            <person name="Derryberry E."/>
            <person name="Warren W."/>
            <person name="Wilson R.K."/>
            <person name="Li S."/>
            <person name="Ray D.A."/>
            <person name="Green R.E."/>
            <person name="O'Brien S.J."/>
            <person name="Griffin D."/>
            <person name="Johnson W.E."/>
            <person name="Haussler D."/>
            <person name="Ryder O.A."/>
            <person name="Willerslev E."/>
            <person name="Graves G.R."/>
            <person name="Alstrom P."/>
            <person name="Fjeldsa J."/>
            <person name="Mindell D.P."/>
            <person name="Edwards S.V."/>
            <person name="Braun E.L."/>
            <person name="Rahbek C."/>
            <person name="Burt D.W."/>
            <person name="Houde P."/>
            <person name="Zhang Y."/>
            <person name="Yang H."/>
            <person name="Wang J."/>
            <person name="Jarvis E.D."/>
            <person name="Gilbert M.T."/>
            <person name="Wang J."/>
        </authorList>
    </citation>
    <scope>NUCLEOTIDE SEQUENCE [LARGE SCALE GENOMIC DNA]</scope>
</reference>
<organism evidence="1 2">
    <name type="scientific">Charadrius vociferus</name>
    <name type="common">Killdeer</name>
    <name type="synonym">Aegialitis vocifera</name>
    <dbReference type="NCBI Taxonomy" id="50402"/>
    <lineage>
        <taxon>Eukaryota</taxon>
        <taxon>Metazoa</taxon>
        <taxon>Chordata</taxon>
        <taxon>Craniata</taxon>
        <taxon>Vertebrata</taxon>
        <taxon>Euteleostomi</taxon>
        <taxon>Archelosauria</taxon>
        <taxon>Archosauria</taxon>
        <taxon>Dinosauria</taxon>
        <taxon>Saurischia</taxon>
        <taxon>Theropoda</taxon>
        <taxon>Coelurosauria</taxon>
        <taxon>Aves</taxon>
        <taxon>Neognathae</taxon>
        <taxon>Neoaves</taxon>
        <taxon>Charadriiformes</taxon>
        <taxon>Charadriidae</taxon>
        <taxon>Charadrius</taxon>
    </lineage>
</organism>
<evidence type="ECO:0000313" key="2">
    <source>
        <dbReference type="Proteomes" id="UP000053858"/>
    </source>
</evidence>
<proteinExistence type="predicted"/>
<evidence type="ECO:0008006" key="3">
    <source>
        <dbReference type="Google" id="ProtNLM"/>
    </source>
</evidence>
<feature type="non-terminal residue" evidence="1">
    <location>
        <position position="113"/>
    </location>
</feature>
<dbReference type="EMBL" id="KL870435">
    <property type="protein sequence ID" value="KGL88428.1"/>
    <property type="molecule type" value="Genomic_DNA"/>
</dbReference>
<keyword evidence="2" id="KW-1185">Reference proteome</keyword>
<protein>
    <recommendedName>
        <fullName evidence="3">Envelope glycoprotein gp95</fullName>
    </recommendedName>
</protein>
<dbReference type="Gene3D" id="1.10.287.210">
    <property type="match status" value="1"/>
</dbReference>
<evidence type="ECO:0000313" key="1">
    <source>
        <dbReference type="EMBL" id="KGL88428.1"/>
    </source>
</evidence>
<name>A0A0A0A4T5_CHAVO</name>
<gene>
    <name evidence="1" type="ORF">N301_01398</name>
</gene>
<sequence length="113" mass="12622">PECADNVQFWDRPSRIFAGLLTPGVAAAKALTDLEKMACWSIKHFNLSSEVITSLLTDVDSIRHAVLQDRAAIDFLLLAQGHGCEDFEGMCYMNLSDHSSSIHERLTKLRDNM</sequence>
<accession>A0A0A0A4T5</accession>
<feature type="non-terminal residue" evidence="1">
    <location>
        <position position="1"/>
    </location>
</feature>
<dbReference type="AlphaFoldDB" id="A0A0A0A4T5"/>
<dbReference type="SUPFAM" id="SSF58069">
    <property type="entry name" value="Virus ectodomain"/>
    <property type="match status" value="1"/>
</dbReference>
<dbReference type="Proteomes" id="UP000053858">
    <property type="component" value="Unassembled WGS sequence"/>
</dbReference>